<dbReference type="GO" id="GO:0003950">
    <property type="term" value="F:NAD+ poly-ADP-ribosyltransferase activity"/>
    <property type="evidence" value="ECO:0007669"/>
    <property type="project" value="InterPro"/>
</dbReference>
<dbReference type="AlphaFoldDB" id="A0A0C3PVB2"/>
<dbReference type="SUPFAM" id="SSF56399">
    <property type="entry name" value="ADP-ribosylation"/>
    <property type="match status" value="1"/>
</dbReference>
<sequence>MAGNEWRRWHGTSRLCNVGDDPENPALCVRSGCSLCSILRTSFQVSEVNPQGQVFRKFGKGIYTSHLSSKAFDYAVNGGSASQYSMIMLNNVIVGRGYKLTQDSMGVTGPPSDYHSMLTDWSYQVVVYNDDAIRPSWLVVYKN</sequence>
<gene>
    <name evidence="2" type="ORF">M407DRAFT_83498</name>
</gene>
<keyword evidence="3" id="KW-1185">Reference proteome</keyword>
<dbReference type="Gene3D" id="3.90.228.10">
    <property type="match status" value="1"/>
</dbReference>
<reference evidence="3" key="2">
    <citation type="submission" date="2015-01" db="EMBL/GenBank/DDBJ databases">
        <title>Evolutionary Origins and Diversification of the Mycorrhizal Mutualists.</title>
        <authorList>
            <consortium name="DOE Joint Genome Institute"/>
            <consortium name="Mycorrhizal Genomics Consortium"/>
            <person name="Kohler A."/>
            <person name="Kuo A."/>
            <person name="Nagy L.G."/>
            <person name="Floudas D."/>
            <person name="Copeland A."/>
            <person name="Barry K.W."/>
            <person name="Cichocki N."/>
            <person name="Veneault-Fourrey C."/>
            <person name="LaButti K."/>
            <person name="Lindquist E.A."/>
            <person name="Lipzen A."/>
            <person name="Lundell T."/>
            <person name="Morin E."/>
            <person name="Murat C."/>
            <person name="Riley R."/>
            <person name="Ohm R."/>
            <person name="Sun H."/>
            <person name="Tunlid A."/>
            <person name="Henrissat B."/>
            <person name="Grigoriev I.V."/>
            <person name="Hibbett D.S."/>
            <person name="Martin F."/>
        </authorList>
    </citation>
    <scope>NUCLEOTIDE SEQUENCE [LARGE SCALE GENOMIC DNA]</scope>
    <source>
        <strain evidence="3">MUT 4182</strain>
    </source>
</reference>
<name>A0A0C3PVB2_9AGAM</name>
<dbReference type="HOGENOM" id="CLU_039434_2_0_1"/>
<dbReference type="Proteomes" id="UP000054248">
    <property type="component" value="Unassembled WGS sequence"/>
</dbReference>
<accession>A0A0C3PVB2</accession>
<proteinExistence type="predicted"/>
<organism evidence="2 3">
    <name type="scientific">Tulasnella calospora MUT 4182</name>
    <dbReference type="NCBI Taxonomy" id="1051891"/>
    <lineage>
        <taxon>Eukaryota</taxon>
        <taxon>Fungi</taxon>
        <taxon>Dikarya</taxon>
        <taxon>Basidiomycota</taxon>
        <taxon>Agaricomycotina</taxon>
        <taxon>Agaricomycetes</taxon>
        <taxon>Cantharellales</taxon>
        <taxon>Tulasnellaceae</taxon>
        <taxon>Tulasnella</taxon>
    </lineage>
</organism>
<evidence type="ECO:0000259" key="1">
    <source>
        <dbReference type="Pfam" id="PF00644"/>
    </source>
</evidence>
<feature type="domain" description="PARP catalytic" evidence="1">
    <location>
        <begin position="37"/>
        <end position="118"/>
    </location>
</feature>
<protein>
    <recommendedName>
        <fullName evidence="1">PARP catalytic domain-containing protein</fullName>
    </recommendedName>
</protein>
<dbReference type="EMBL" id="KN823255">
    <property type="protein sequence ID" value="KIO18855.1"/>
    <property type="molecule type" value="Genomic_DNA"/>
</dbReference>
<reference evidence="2 3" key="1">
    <citation type="submission" date="2014-04" db="EMBL/GenBank/DDBJ databases">
        <authorList>
            <consortium name="DOE Joint Genome Institute"/>
            <person name="Kuo A."/>
            <person name="Girlanda M."/>
            <person name="Perotto S."/>
            <person name="Kohler A."/>
            <person name="Nagy L.G."/>
            <person name="Floudas D."/>
            <person name="Copeland A."/>
            <person name="Barry K.W."/>
            <person name="Cichocki N."/>
            <person name="Veneault-Fourrey C."/>
            <person name="LaButti K."/>
            <person name="Lindquist E.A."/>
            <person name="Lipzen A."/>
            <person name="Lundell T."/>
            <person name="Morin E."/>
            <person name="Murat C."/>
            <person name="Sun H."/>
            <person name="Tunlid A."/>
            <person name="Henrissat B."/>
            <person name="Grigoriev I.V."/>
            <person name="Hibbett D.S."/>
            <person name="Martin F."/>
            <person name="Nordberg H.P."/>
            <person name="Cantor M.N."/>
            <person name="Hua S.X."/>
        </authorList>
    </citation>
    <scope>NUCLEOTIDE SEQUENCE [LARGE SCALE GENOMIC DNA]</scope>
    <source>
        <strain evidence="2 3">MUT 4182</strain>
    </source>
</reference>
<dbReference type="InterPro" id="IPR012317">
    <property type="entry name" value="Poly(ADP-ribose)pol_cat_dom"/>
</dbReference>
<dbReference type="Pfam" id="PF00644">
    <property type="entry name" value="PARP"/>
    <property type="match status" value="1"/>
</dbReference>
<evidence type="ECO:0000313" key="2">
    <source>
        <dbReference type="EMBL" id="KIO18855.1"/>
    </source>
</evidence>
<evidence type="ECO:0000313" key="3">
    <source>
        <dbReference type="Proteomes" id="UP000054248"/>
    </source>
</evidence>
<dbReference type="OrthoDB" id="9514740at2759"/>